<keyword evidence="2" id="KW-0285">Flavoprotein</keyword>
<dbReference type="InterPro" id="IPR001155">
    <property type="entry name" value="OxRdtase_FMN_N"/>
</dbReference>
<evidence type="ECO:0000256" key="4">
    <source>
        <dbReference type="ARBA" id="ARBA00023002"/>
    </source>
</evidence>
<name>A0A8K0PJ26_9PEZI</name>
<comment type="caution">
    <text evidence="6">The sequence shown here is derived from an EMBL/GenBank/DDBJ whole genome shotgun (WGS) entry which is preliminary data.</text>
</comment>
<accession>A0A8K0PJ26</accession>
<evidence type="ECO:0000259" key="5">
    <source>
        <dbReference type="Pfam" id="PF00724"/>
    </source>
</evidence>
<dbReference type="Pfam" id="PF00724">
    <property type="entry name" value="Oxidored_FMN"/>
    <property type="match status" value="1"/>
</dbReference>
<dbReference type="InterPro" id="IPR013785">
    <property type="entry name" value="Aldolase_TIM"/>
</dbReference>
<dbReference type="Proteomes" id="UP000809789">
    <property type="component" value="Unassembled WGS sequence"/>
</dbReference>
<evidence type="ECO:0000256" key="2">
    <source>
        <dbReference type="ARBA" id="ARBA00022630"/>
    </source>
</evidence>
<keyword evidence="3" id="KW-0288">FMN</keyword>
<evidence type="ECO:0000313" key="7">
    <source>
        <dbReference type="Proteomes" id="UP000809789"/>
    </source>
</evidence>
<dbReference type="InterPro" id="IPR051799">
    <property type="entry name" value="NADH_flavin_oxidoreductase"/>
</dbReference>
<gene>
    <name evidence="6" type="ORF">KVT40_002963</name>
</gene>
<protein>
    <recommendedName>
        <fullName evidence="5">NADH:flavin oxidoreductase/NADH oxidase N-terminal domain-containing protein</fullName>
    </recommendedName>
</protein>
<comment type="similarity">
    <text evidence="1">Belongs to the NADH:flavin oxidoreductase/NADH oxidase family.</text>
</comment>
<proteinExistence type="inferred from homology"/>
<organism evidence="6 7">
    <name type="scientific">Elsinoe batatas</name>
    <dbReference type="NCBI Taxonomy" id="2601811"/>
    <lineage>
        <taxon>Eukaryota</taxon>
        <taxon>Fungi</taxon>
        <taxon>Dikarya</taxon>
        <taxon>Ascomycota</taxon>
        <taxon>Pezizomycotina</taxon>
        <taxon>Dothideomycetes</taxon>
        <taxon>Dothideomycetidae</taxon>
        <taxon>Myriangiales</taxon>
        <taxon>Elsinoaceae</taxon>
        <taxon>Elsinoe</taxon>
    </lineage>
</organism>
<reference evidence="6" key="1">
    <citation type="submission" date="2021-07" db="EMBL/GenBank/DDBJ databases">
        <title>Elsinoe batatas strain:CRI-CJ2 Genome sequencing and assembly.</title>
        <authorList>
            <person name="Huang L."/>
        </authorList>
    </citation>
    <scope>NUCLEOTIDE SEQUENCE</scope>
    <source>
        <strain evidence="6">CRI-CJ2</strain>
    </source>
</reference>
<dbReference type="PANTHER" id="PTHR43656">
    <property type="entry name" value="BINDING OXIDOREDUCTASE, PUTATIVE (AFU_ORTHOLOGUE AFUA_2G08260)-RELATED"/>
    <property type="match status" value="1"/>
</dbReference>
<dbReference type="SUPFAM" id="SSF51395">
    <property type="entry name" value="FMN-linked oxidoreductases"/>
    <property type="match status" value="1"/>
</dbReference>
<evidence type="ECO:0000256" key="3">
    <source>
        <dbReference type="ARBA" id="ARBA00022643"/>
    </source>
</evidence>
<dbReference type="AlphaFoldDB" id="A0A8K0PJ26"/>
<sequence length="355" mass="39654">MDELINLYKRWGEGGIGVIVMGNTMISYTAVEAFGNPILRTGSRCQGPQQPICLPTFTSRSAWAGNSFNKPRALTVAEIKDLVKAWGETARLCYEAGFDGVQVHCAHGYLLVQFLSLTTNKRDDEYGGSLDNRARFLFEVIREIKRVVSDKKFIICVKINSVEFQAGGTQAEDCLKLCQRLEELEVDFVDLSGGTFEGRAFEHKKESTKKREAYFIEFAEMIRPNLKKTKVYVTGGFRTAQGMVKAIQEEACDGVGIGRPLAAEPYFCKELLDGRITGAIDSLVPLPQNTQSSGSLLHQIGRGHRVLSDFSVQEEVDRWLQEFHKETDRKKSILPKVDSSGYPQIRVTSGFAYLA</sequence>
<keyword evidence="7" id="KW-1185">Reference proteome</keyword>
<evidence type="ECO:0000313" key="6">
    <source>
        <dbReference type="EMBL" id="KAG8629098.1"/>
    </source>
</evidence>
<dbReference type="PANTHER" id="PTHR43656:SF5">
    <property type="entry name" value="NADH:FLAVIN OXIDOREDUCTASE_NADH OXIDASE N-TERMINAL DOMAIN-CONTAINING PROTEIN"/>
    <property type="match status" value="1"/>
</dbReference>
<dbReference type="GO" id="GO:0010181">
    <property type="term" value="F:FMN binding"/>
    <property type="evidence" value="ECO:0007669"/>
    <property type="project" value="InterPro"/>
</dbReference>
<evidence type="ECO:0000256" key="1">
    <source>
        <dbReference type="ARBA" id="ARBA00005979"/>
    </source>
</evidence>
<dbReference type="GO" id="GO:0016491">
    <property type="term" value="F:oxidoreductase activity"/>
    <property type="evidence" value="ECO:0007669"/>
    <property type="project" value="UniProtKB-KW"/>
</dbReference>
<dbReference type="EMBL" id="JAESVG020000003">
    <property type="protein sequence ID" value="KAG8629098.1"/>
    <property type="molecule type" value="Genomic_DNA"/>
</dbReference>
<feature type="domain" description="NADH:flavin oxidoreductase/NADH oxidase N-terminal" evidence="5">
    <location>
        <begin position="66"/>
        <end position="274"/>
    </location>
</feature>
<dbReference type="Gene3D" id="3.20.20.70">
    <property type="entry name" value="Aldolase class I"/>
    <property type="match status" value="1"/>
</dbReference>
<keyword evidence="4" id="KW-0560">Oxidoreductase</keyword>
<dbReference type="OrthoDB" id="1663137at2759"/>